<organism evidence="3 4">
    <name type="scientific">Paenibacillus algicola</name>
    <dbReference type="NCBI Taxonomy" id="2565926"/>
    <lineage>
        <taxon>Bacteria</taxon>
        <taxon>Bacillati</taxon>
        <taxon>Bacillota</taxon>
        <taxon>Bacilli</taxon>
        <taxon>Bacillales</taxon>
        <taxon>Paenibacillaceae</taxon>
        <taxon>Paenibacillus</taxon>
    </lineage>
</organism>
<dbReference type="Pfam" id="PF00296">
    <property type="entry name" value="Bac_luciferase"/>
    <property type="match status" value="1"/>
</dbReference>
<dbReference type="EMBL" id="CP040396">
    <property type="protein sequence ID" value="QCT04108.1"/>
    <property type="molecule type" value="Genomic_DNA"/>
</dbReference>
<sequence length="309" mass="33640">MQQLSLSVLDLVPHTGESSFEEALQQAVTLAQEAEHWGYHRYWAAEHHDMDQLSCASPEVLLARIGAATKQIRLGSGAVLLPHYSPLKVAENFRMLAALFPDRVDLGIGRAPGGSAHASMALSGNYLSHVAEMRDRVKALSDLLQDAYTYEGAAVTAKPVPKIQPALWMLGTNTKSAALAAEHGTGYVFGQFMSEKDGKEILAQYRESFTVSPLQPSPAAMVAVSVICAAVPGEAEALAEQAVMPGFPMEEGEKERRVITGTPDKVHSRLLLMAEYYGCSEFMIFTPPLGSYEQRLSSYRLLSQVMRQG</sequence>
<evidence type="ECO:0000259" key="2">
    <source>
        <dbReference type="Pfam" id="PF00296"/>
    </source>
</evidence>
<dbReference type="PANTHER" id="PTHR30137">
    <property type="entry name" value="LUCIFERASE-LIKE MONOOXYGENASE"/>
    <property type="match status" value="1"/>
</dbReference>
<dbReference type="InterPro" id="IPR019949">
    <property type="entry name" value="CmoO-like"/>
</dbReference>
<dbReference type="GO" id="GO:0016705">
    <property type="term" value="F:oxidoreductase activity, acting on paired donors, with incorporation or reduction of molecular oxygen"/>
    <property type="evidence" value="ECO:0007669"/>
    <property type="project" value="InterPro"/>
</dbReference>
<dbReference type="RefSeq" id="WP_138226875.1">
    <property type="nucleotide sequence ID" value="NZ_CP040396.1"/>
</dbReference>
<protein>
    <submittedName>
        <fullName evidence="3">Luciferase family oxidoreductase, FMN-dependent, PP_0088 family</fullName>
    </submittedName>
</protein>
<dbReference type="KEGG" id="palo:E6C60_3397"/>
<evidence type="ECO:0000256" key="1">
    <source>
        <dbReference type="ARBA" id="ARBA00007789"/>
    </source>
</evidence>
<evidence type="ECO:0000313" key="4">
    <source>
        <dbReference type="Proteomes" id="UP000300879"/>
    </source>
</evidence>
<keyword evidence="4" id="KW-1185">Reference proteome</keyword>
<name>A0A4P8XNF6_9BACL</name>
<dbReference type="NCBIfam" id="TIGR03558">
    <property type="entry name" value="oxido_grp_1"/>
    <property type="match status" value="1"/>
</dbReference>
<dbReference type="Gene3D" id="3.20.20.30">
    <property type="entry name" value="Luciferase-like domain"/>
    <property type="match status" value="1"/>
</dbReference>
<reference evidence="3 4" key="1">
    <citation type="submission" date="2019-05" db="EMBL/GenBank/DDBJ databases">
        <authorList>
            <person name="Chen C."/>
        </authorList>
    </citation>
    <scope>NUCLEOTIDE SEQUENCE [LARGE SCALE GENOMIC DNA]</scope>
    <source>
        <strain evidence="3 4">HB172198</strain>
    </source>
</reference>
<dbReference type="PANTHER" id="PTHR30137:SF20">
    <property type="entry name" value="N-ACETYL-S-ALKYLCYSTEINE MONOOXYGENASE"/>
    <property type="match status" value="1"/>
</dbReference>
<dbReference type="InterPro" id="IPR050766">
    <property type="entry name" value="Bact_Lucif_Oxidored"/>
</dbReference>
<dbReference type="OrthoDB" id="9780518at2"/>
<comment type="similarity">
    <text evidence="1">To bacterial alkanal monooxygenase alpha and beta chains.</text>
</comment>
<dbReference type="InterPro" id="IPR011251">
    <property type="entry name" value="Luciferase-like_dom"/>
</dbReference>
<feature type="domain" description="Luciferase-like" evidence="2">
    <location>
        <begin position="13"/>
        <end position="252"/>
    </location>
</feature>
<dbReference type="GO" id="GO:0005829">
    <property type="term" value="C:cytosol"/>
    <property type="evidence" value="ECO:0007669"/>
    <property type="project" value="TreeGrafter"/>
</dbReference>
<accession>A0A4P8XNF6</accession>
<dbReference type="InterPro" id="IPR036661">
    <property type="entry name" value="Luciferase-like_sf"/>
</dbReference>
<dbReference type="Proteomes" id="UP000300879">
    <property type="component" value="Chromosome"/>
</dbReference>
<proteinExistence type="predicted"/>
<dbReference type="SUPFAM" id="SSF51679">
    <property type="entry name" value="Bacterial luciferase-like"/>
    <property type="match status" value="1"/>
</dbReference>
<evidence type="ECO:0000313" key="3">
    <source>
        <dbReference type="EMBL" id="QCT04108.1"/>
    </source>
</evidence>
<dbReference type="CDD" id="cd00347">
    <property type="entry name" value="Flavin_utilizing_monoxygenases"/>
    <property type="match status" value="2"/>
</dbReference>
<gene>
    <name evidence="3" type="ORF">E6C60_3397</name>
</gene>
<dbReference type="AlphaFoldDB" id="A0A4P8XNF6"/>